<dbReference type="AlphaFoldDB" id="A0A8J2PPS3"/>
<name>A0A8J2PPS3_9HEXA</name>
<comment type="caution">
    <text evidence="2">The sequence shown here is derived from an EMBL/GenBank/DDBJ whole genome shotgun (WGS) entry which is preliminary data.</text>
</comment>
<feature type="non-terminal residue" evidence="2">
    <location>
        <position position="64"/>
    </location>
</feature>
<keyword evidence="3" id="KW-1185">Reference proteome</keyword>
<gene>
    <name evidence="2" type="ORF">AFUS01_LOCUS33014</name>
</gene>
<evidence type="ECO:0000313" key="2">
    <source>
        <dbReference type="EMBL" id="CAG7822761.1"/>
    </source>
</evidence>
<evidence type="ECO:0000313" key="3">
    <source>
        <dbReference type="Proteomes" id="UP000708208"/>
    </source>
</evidence>
<organism evidence="2 3">
    <name type="scientific">Allacma fusca</name>
    <dbReference type="NCBI Taxonomy" id="39272"/>
    <lineage>
        <taxon>Eukaryota</taxon>
        <taxon>Metazoa</taxon>
        <taxon>Ecdysozoa</taxon>
        <taxon>Arthropoda</taxon>
        <taxon>Hexapoda</taxon>
        <taxon>Collembola</taxon>
        <taxon>Symphypleona</taxon>
        <taxon>Sminthuridae</taxon>
        <taxon>Allacma</taxon>
    </lineage>
</organism>
<keyword evidence="1" id="KW-0472">Membrane</keyword>
<accession>A0A8J2PPS3</accession>
<feature type="transmembrane region" description="Helical" evidence="1">
    <location>
        <begin position="16"/>
        <end position="34"/>
    </location>
</feature>
<dbReference type="EMBL" id="CAJVCH010527339">
    <property type="protein sequence ID" value="CAG7822761.1"/>
    <property type="molecule type" value="Genomic_DNA"/>
</dbReference>
<proteinExistence type="predicted"/>
<dbReference type="Proteomes" id="UP000708208">
    <property type="component" value="Unassembled WGS sequence"/>
</dbReference>
<protein>
    <submittedName>
        <fullName evidence="2">Uncharacterized protein</fullName>
    </submittedName>
</protein>
<feature type="transmembrane region" description="Helical" evidence="1">
    <location>
        <begin position="46"/>
        <end position="63"/>
    </location>
</feature>
<keyword evidence="1" id="KW-1133">Transmembrane helix</keyword>
<reference evidence="2" key="1">
    <citation type="submission" date="2021-06" db="EMBL/GenBank/DDBJ databases">
        <authorList>
            <person name="Hodson N. C."/>
            <person name="Mongue J. A."/>
            <person name="Jaron S. K."/>
        </authorList>
    </citation>
    <scope>NUCLEOTIDE SEQUENCE</scope>
</reference>
<sequence length="64" mass="7505">MEMFTGNGNLVKYANYTRVVAVLDVILATLGFFFNPFNDEVTDVPFLYWKIIITCFIFEIWMIV</sequence>
<evidence type="ECO:0000256" key="1">
    <source>
        <dbReference type="SAM" id="Phobius"/>
    </source>
</evidence>
<keyword evidence="1" id="KW-0812">Transmembrane</keyword>